<dbReference type="AlphaFoldDB" id="A0A0F6SES9"/>
<dbReference type="KEGG" id="samy:DB32_002873"/>
<dbReference type="GO" id="GO:0016020">
    <property type="term" value="C:membrane"/>
    <property type="evidence" value="ECO:0007669"/>
    <property type="project" value="GOC"/>
</dbReference>
<dbReference type="SUPFAM" id="SSF47336">
    <property type="entry name" value="ACP-like"/>
    <property type="match status" value="1"/>
</dbReference>
<dbReference type="STRING" id="927083.DB32_002873"/>
<organism evidence="4 5">
    <name type="scientific">Sandaracinus amylolyticus</name>
    <dbReference type="NCBI Taxonomy" id="927083"/>
    <lineage>
        <taxon>Bacteria</taxon>
        <taxon>Pseudomonadati</taxon>
        <taxon>Myxococcota</taxon>
        <taxon>Polyangia</taxon>
        <taxon>Polyangiales</taxon>
        <taxon>Sandaracinaceae</taxon>
        <taxon>Sandaracinus</taxon>
    </lineage>
</organism>
<dbReference type="InterPro" id="IPR006162">
    <property type="entry name" value="Ppantetheine_attach_site"/>
</dbReference>
<dbReference type="PROSITE" id="PS00012">
    <property type="entry name" value="PHOSPHOPANTETHEINE"/>
    <property type="match status" value="1"/>
</dbReference>
<keyword evidence="5" id="KW-1185">Reference proteome</keyword>
<dbReference type="Gene3D" id="1.10.1200.10">
    <property type="entry name" value="ACP-like"/>
    <property type="match status" value="1"/>
</dbReference>
<dbReference type="GO" id="GO:0036104">
    <property type="term" value="P:Kdo2-lipid A biosynthetic process"/>
    <property type="evidence" value="ECO:0007669"/>
    <property type="project" value="UniProtKB-UniPathway"/>
</dbReference>
<dbReference type="EMBL" id="CP011125">
    <property type="protein sequence ID" value="AKF05724.1"/>
    <property type="molecule type" value="Genomic_DNA"/>
</dbReference>
<dbReference type="Proteomes" id="UP000034883">
    <property type="component" value="Chromosome"/>
</dbReference>
<protein>
    <recommendedName>
        <fullName evidence="3">Carrier domain-containing protein</fullName>
    </recommendedName>
</protein>
<evidence type="ECO:0000313" key="4">
    <source>
        <dbReference type="EMBL" id="AKF05724.1"/>
    </source>
</evidence>
<feature type="domain" description="Carrier" evidence="3">
    <location>
        <begin position="1"/>
        <end position="78"/>
    </location>
</feature>
<dbReference type="InterPro" id="IPR009081">
    <property type="entry name" value="PP-bd_ACP"/>
</dbReference>
<dbReference type="RefSeq" id="WP_053232962.1">
    <property type="nucleotide sequence ID" value="NZ_CP011125.1"/>
</dbReference>
<sequence>MNRSELIKTFQRMASEIAEKDFSHVTEDAKIAALGIDSLGMLELVGQMERELGVQIPDEQLVGIQTVRQLLDLVEKRAVAAR</sequence>
<evidence type="ECO:0000313" key="5">
    <source>
        <dbReference type="Proteomes" id="UP000034883"/>
    </source>
</evidence>
<gene>
    <name evidence="4" type="ORF">DB32_002873</name>
</gene>
<accession>A0A0F6SES9</accession>
<evidence type="ECO:0000259" key="3">
    <source>
        <dbReference type="PROSITE" id="PS50075"/>
    </source>
</evidence>
<dbReference type="PROSITE" id="PS50075">
    <property type="entry name" value="CARRIER"/>
    <property type="match status" value="1"/>
</dbReference>
<evidence type="ECO:0000256" key="1">
    <source>
        <dbReference type="ARBA" id="ARBA00022450"/>
    </source>
</evidence>
<dbReference type="OrthoDB" id="9804551at2"/>
<dbReference type="UniPathway" id="UPA00360"/>
<dbReference type="InterPro" id="IPR036736">
    <property type="entry name" value="ACP-like_sf"/>
</dbReference>
<dbReference type="Pfam" id="PF00550">
    <property type="entry name" value="PP-binding"/>
    <property type="match status" value="1"/>
</dbReference>
<evidence type="ECO:0000256" key="2">
    <source>
        <dbReference type="ARBA" id="ARBA00022553"/>
    </source>
</evidence>
<keyword evidence="1" id="KW-0596">Phosphopantetheine</keyword>
<keyword evidence="2" id="KW-0597">Phosphoprotein</keyword>
<name>A0A0F6SES9_9BACT</name>
<proteinExistence type="predicted"/>
<reference evidence="4 5" key="1">
    <citation type="submission" date="2015-03" db="EMBL/GenBank/DDBJ databases">
        <title>Genome assembly of Sandaracinus amylolyticus DSM 53668.</title>
        <authorList>
            <person name="Sharma G."/>
            <person name="Subramanian S."/>
        </authorList>
    </citation>
    <scope>NUCLEOTIDE SEQUENCE [LARGE SCALE GENOMIC DNA]</scope>
    <source>
        <strain evidence="4 5">DSM 53668</strain>
    </source>
</reference>